<accession>A0ACB8B8G2</accession>
<sequence>MIISAAAPDIVADADLYGPDPYDLNFIYPVPKELSTSKLKLVPFIPRLHGEAFLEGTRGKESMFKLMPLALEGPGDFLRCVESFMRRDKLHVLFAVIDTTRPDTTRPTLGGSLAGAIGLIHTVPDALVTEIGPVIVLPAFQRTHVGSHAVGLILRWAFELPSAASPGLGMRRVTWVTGLMNAGSSGLAMRMGLKYEGLMRWACGMPEVEGFPKEGGKPSREGDPLPGLQGRDSLLYAQCWDDWEGGGRELVERAFARVV</sequence>
<organism evidence="1 2">
    <name type="scientific">Leucogyrophana mollusca</name>
    <dbReference type="NCBI Taxonomy" id="85980"/>
    <lineage>
        <taxon>Eukaryota</taxon>
        <taxon>Fungi</taxon>
        <taxon>Dikarya</taxon>
        <taxon>Basidiomycota</taxon>
        <taxon>Agaricomycotina</taxon>
        <taxon>Agaricomycetes</taxon>
        <taxon>Agaricomycetidae</taxon>
        <taxon>Boletales</taxon>
        <taxon>Boletales incertae sedis</taxon>
        <taxon>Leucogyrophana</taxon>
    </lineage>
</organism>
<reference evidence="1" key="1">
    <citation type="journal article" date="2021" name="New Phytol.">
        <title>Evolutionary innovations through gain and loss of genes in the ectomycorrhizal Boletales.</title>
        <authorList>
            <person name="Wu G."/>
            <person name="Miyauchi S."/>
            <person name="Morin E."/>
            <person name="Kuo A."/>
            <person name="Drula E."/>
            <person name="Varga T."/>
            <person name="Kohler A."/>
            <person name="Feng B."/>
            <person name="Cao Y."/>
            <person name="Lipzen A."/>
            <person name="Daum C."/>
            <person name="Hundley H."/>
            <person name="Pangilinan J."/>
            <person name="Johnson J."/>
            <person name="Barry K."/>
            <person name="LaButti K."/>
            <person name="Ng V."/>
            <person name="Ahrendt S."/>
            <person name="Min B."/>
            <person name="Choi I.G."/>
            <person name="Park H."/>
            <person name="Plett J.M."/>
            <person name="Magnuson J."/>
            <person name="Spatafora J.W."/>
            <person name="Nagy L.G."/>
            <person name="Henrissat B."/>
            <person name="Grigoriev I.V."/>
            <person name="Yang Z.L."/>
            <person name="Xu J."/>
            <person name="Martin F.M."/>
        </authorList>
    </citation>
    <scope>NUCLEOTIDE SEQUENCE</scope>
    <source>
        <strain evidence="1">KUC20120723A-06</strain>
    </source>
</reference>
<evidence type="ECO:0000313" key="2">
    <source>
        <dbReference type="Proteomes" id="UP000790709"/>
    </source>
</evidence>
<comment type="caution">
    <text evidence="1">The sequence shown here is derived from an EMBL/GenBank/DDBJ whole genome shotgun (WGS) entry which is preliminary data.</text>
</comment>
<keyword evidence="2" id="KW-1185">Reference proteome</keyword>
<proteinExistence type="predicted"/>
<protein>
    <submittedName>
        <fullName evidence="1">Uncharacterized protein</fullName>
    </submittedName>
</protein>
<name>A0ACB8B8G2_9AGAM</name>
<dbReference type="EMBL" id="MU266501">
    <property type="protein sequence ID" value="KAH7922031.1"/>
    <property type="molecule type" value="Genomic_DNA"/>
</dbReference>
<evidence type="ECO:0000313" key="1">
    <source>
        <dbReference type="EMBL" id="KAH7922031.1"/>
    </source>
</evidence>
<gene>
    <name evidence="1" type="ORF">BV22DRAFT_686965</name>
</gene>
<dbReference type="Proteomes" id="UP000790709">
    <property type="component" value="Unassembled WGS sequence"/>
</dbReference>